<evidence type="ECO:0000256" key="7">
    <source>
        <dbReference type="PROSITE-ProRule" id="PRU00196"/>
    </source>
</evidence>
<dbReference type="PANTHER" id="PTHR19331:SF22">
    <property type="entry name" value="DELETED IN MALIGNANT BRAIN TUMORS 1 PROTEIN"/>
    <property type="match status" value="1"/>
</dbReference>
<evidence type="ECO:0000256" key="6">
    <source>
        <dbReference type="ARBA" id="ARBA00023180"/>
    </source>
</evidence>
<comment type="caution">
    <text evidence="10">The sequence shown here is derived from an EMBL/GenBank/DDBJ whole genome shotgun (WGS) entry which is preliminary data.</text>
</comment>
<dbReference type="InterPro" id="IPR013783">
    <property type="entry name" value="Ig-like_fold"/>
</dbReference>
<feature type="disulfide bond" evidence="7">
    <location>
        <begin position="399"/>
        <end position="460"/>
    </location>
</feature>
<dbReference type="Gene3D" id="3.10.250.10">
    <property type="entry name" value="SRCR-like domain"/>
    <property type="match status" value="7"/>
</dbReference>
<evidence type="ECO:0000256" key="2">
    <source>
        <dbReference type="ARBA" id="ARBA00022525"/>
    </source>
</evidence>
<keyword evidence="11" id="KW-1185">Reference proteome</keyword>
<gene>
    <name evidence="10" type="ORF">CHARACLAT_002924</name>
</gene>
<keyword evidence="8" id="KW-1133">Transmembrane helix</keyword>
<keyword evidence="2" id="KW-0964">Secreted</keyword>
<keyword evidence="3" id="KW-0732">Signal</keyword>
<organism evidence="10 11">
    <name type="scientific">Characodon lateralis</name>
    <dbReference type="NCBI Taxonomy" id="208331"/>
    <lineage>
        <taxon>Eukaryota</taxon>
        <taxon>Metazoa</taxon>
        <taxon>Chordata</taxon>
        <taxon>Craniata</taxon>
        <taxon>Vertebrata</taxon>
        <taxon>Euteleostomi</taxon>
        <taxon>Actinopterygii</taxon>
        <taxon>Neopterygii</taxon>
        <taxon>Teleostei</taxon>
        <taxon>Neoteleostei</taxon>
        <taxon>Acanthomorphata</taxon>
        <taxon>Ovalentaria</taxon>
        <taxon>Atherinomorphae</taxon>
        <taxon>Cyprinodontiformes</taxon>
        <taxon>Goodeidae</taxon>
        <taxon>Characodon</taxon>
    </lineage>
</organism>
<keyword evidence="5 7" id="KW-1015">Disulfide bond</keyword>
<reference evidence="10 11" key="1">
    <citation type="submission" date="2021-06" db="EMBL/GenBank/DDBJ databases">
        <authorList>
            <person name="Palmer J.M."/>
        </authorList>
    </citation>
    <scope>NUCLEOTIDE SEQUENCE [LARGE SCALE GENOMIC DNA]</scope>
    <source>
        <strain evidence="10 11">CL_MEX2019</strain>
        <tissue evidence="10">Muscle</tissue>
    </source>
</reference>
<evidence type="ECO:0000313" key="11">
    <source>
        <dbReference type="Proteomes" id="UP001352852"/>
    </source>
</evidence>
<comment type="caution">
    <text evidence="7">Lacks conserved residue(s) required for the propagation of feature annotation.</text>
</comment>
<dbReference type="Pfam" id="PF00530">
    <property type="entry name" value="SRCR"/>
    <property type="match status" value="6"/>
</dbReference>
<accession>A0ABU7EIQ3</accession>
<dbReference type="Proteomes" id="UP001352852">
    <property type="component" value="Unassembled WGS sequence"/>
</dbReference>
<feature type="domain" description="SRCR" evidence="9">
    <location>
        <begin position="562"/>
        <end position="661"/>
    </location>
</feature>
<dbReference type="InterPro" id="IPR036772">
    <property type="entry name" value="SRCR-like_dom_sf"/>
</dbReference>
<dbReference type="SMART" id="SM00202">
    <property type="entry name" value="SR"/>
    <property type="match status" value="6"/>
</dbReference>
<dbReference type="PROSITE" id="PS50287">
    <property type="entry name" value="SRCR_2"/>
    <property type="match status" value="7"/>
</dbReference>
<feature type="transmembrane region" description="Helical" evidence="8">
    <location>
        <begin position="872"/>
        <end position="894"/>
    </location>
</feature>
<keyword evidence="8" id="KW-0472">Membrane</keyword>
<evidence type="ECO:0000256" key="1">
    <source>
        <dbReference type="ARBA" id="ARBA00004613"/>
    </source>
</evidence>
<dbReference type="PRINTS" id="PR00258">
    <property type="entry name" value="SPERACTRCPTR"/>
</dbReference>
<sequence length="929" mass="103415">MRICRCLEQPVRSDWTRGGGSRSVKVLKTVNVLRVPGNNRHGKLKLKAFLRQNEAPTLIKRGAEVKLHILSKGNMDGKVLMLLLLLCNSVLPDKFRLVEGPSHCAGTLQMRDQENWKQVQDMEFIWNWTMAAEVCRQLDCGSLVAITRNNYKDWSDFNMEITCSDTVRLGNGISLCSGILEVKSDQLNQSWISVNMDGFGQRDADMVCKELGCGPVSVLLGKPYVKAHALALSVKCTGIKAALSECFSSVGNYSGKAVGLTCLEPKGIRLVGGDSRCVGTLQMKHRGEWKPVYKKTWTLRFAGEVCKQLDCGSPLSITRETVRSRRVFWDLHDCNGPSMTDCVKGIVYSEHFTKITCSGSVRLVHGSNHCSGRLEVKLNESWSSVCDEGFNQQDAEVVCREIGCGPASVIKRIHYGKVDAPIWKKEVHCSGNESSLLNCERSWLRKSTYPSDSKAVELTCSDPEVRLVGGTGRCAGYLEIKKFGEWRAADDKDEICDGTLKQADVICQRLDCGMSVSRRLSLHSPKQSFFQIDFSCTQTLECMKLESFYSIFRVEITCSDSIRLVNSSNQCSGRLELKMNQLWSTVCEKDFDKQDAEVVCREIGCGPPVILQGALFGGEEAPLKRRAFQCEGNESALLDCRSSGSATNTCSPENVVELTCSDYIRLAGETSRCAGTLEMLYQGQWKPVVDKLDLLGEKLTHSVCAELGCGAFVSARTEEKQMRSVWWITSICVESGNKLRECGTLNDDIHDTSIEVICSDLLVEPHISLFFYSEEVHAPTNQTLGIPIGSAFAIMCSIKPQYQAGSFELVLSSSTSRESFTLPAVNHSTLFLFSAANHKHQGTYSCIYHAYVFSHNFSSVSRPICLTISAEFIIRPFVILMVMMASILILYCYFKVCSCQMSEQEKNRYLEDCSTKSYLKEETAVSRNK</sequence>
<evidence type="ECO:0000313" key="10">
    <source>
        <dbReference type="EMBL" id="MED6286153.1"/>
    </source>
</evidence>
<keyword evidence="8" id="KW-0812">Transmembrane</keyword>
<feature type="disulfide bond" evidence="7">
    <location>
        <begin position="630"/>
        <end position="640"/>
    </location>
</feature>
<protein>
    <recommendedName>
        <fullName evidence="9">SRCR domain-containing protein</fullName>
    </recommendedName>
</protein>
<dbReference type="InterPro" id="IPR001190">
    <property type="entry name" value="SRCR"/>
</dbReference>
<feature type="domain" description="SRCR" evidence="9">
    <location>
        <begin position="167"/>
        <end position="263"/>
    </location>
</feature>
<feature type="domain" description="SRCR" evidence="9">
    <location>
        <begin position="268"/>
        <end position="358"/>
    </location>
</feature>
<proteinExistence type="predicted"/>
<keyword evidence="4" id="KW-0677">Repeat</keyword>
<dbReference type="Gene3D" id="2.60.40.10">
    <property type="entry name" value="Immunoglobulins"/>
    <property type="match status" value="1"/>
</dbReference>
<feature type="disulfide bond" evidence="7">
    <location>
        <begin position="236"/>
        <end position="246"/>
    </location>
</feature>
<dbReference type="EMBL" id="JAHUTJ010057504">
    <property type="protein sequence ID" value="MED6286153.1"/>
    <property type="molecule type" value="Genomic_DNA"/>
</dbReference>
<comment type="subcellular location">
    <subcellularLocation>
        <location evidence="1">Secreted</location>
    </subcellularLocation>
</comment>
<evidence type="ECO:0000256" key="8">
    <source>
        <dbReference type="SAM" id="Phobius"/>
    </source>
</evidence>
<dbReference type="PANTHER" id="PTHR19331">
    <property type="entry name" value="SCAVENGER RECEPTOR DOMAIN-CONTAINING"/>
    <property type="match status" value="1"/>
</dbReference>
<evidence type="ECO:0000256" key="3">
    <source>
        <dbReference type="ARBA" id="ARBA00022729"/>
    </source>
</evidence>
<feature type="disulfide bond" evidence="7">
    <location>
        <begin position="732"/>
        <end position="742"/>
    </location>
</feature>
<feature type="domain" description="SRCR" evidence="9">
    <location>
        <begin position="465"/>
        <end position="567"/>
    </location>
</feature>
<feature type="disulfide bond" evidence="7">
    <location>
        <begin position="429"/>
        <end position="439"/>
    </location>
</feature>
<dbReference type="SUPFAM" id="SSF56487">
    <property type="entry name" value="SRCR-like"/>
    <property type="match status" value="7"/>
</dbReference>
<feature type="domain" description="SRCR" evidence="9">
    <location>
        <begin position="664"/>
        <end position="759"/>
    </location>
</feature>
<evidence type="ECO:0000256" key="5">
    <source>
        <dbReference type="ARBA" id="ARBA00023157"/>
    </source>
</evidence>
<feature type="domain" description="SRCR" evidence="9">
    <location>
        <begin position="95"/>
        <end position="164"/>
    </location>
</feature>
<evidence type="ECO:0000259" key="9">
    <source>
        <dbReference type="PROSITE" id="PS50287"/>
    </source>
</evidence>
<feature type="domain" description="SRCR" evidence="9">
    <location>
        <begin position="361"/>
        <end position="461"/>
    </location>
</feature>
<name>A0ABU7EIQ3_9TELE</name>
<evidence type="ECO:0000256" key="4">
    <source>
        <dbReference type="ARBA" id="ARBA00022737"/>
    </source>
</evidence>
<keyword evidence="6" id="KW-0325">Glycoprotein</keyword>